<feature type="compositionally biased region" description="Basic and acidic residues" evidence="3">
    <location>
        <begin position="76"/>
        <end position="89"/>
    </location>
</feature>
<feature type="region of interest" description="Disordered" evidence="3">
    <location>
        <begin position="1"/>
        <end position="92"/>
    </location>
</feature>
<protein>
    <recommendedName>
        <fullName evidence="4">Bromo domain-containing protein</fullName>
    </recommendedName>
</protein>
<dbReference type="PRINTS" id="PR00503">
    <property type="entry name" value="BROMODOMAIN"/>
</dbReference>
<evidence type="ECO:0000256" key="1">
    <source>
        <dbReference type="ARBA" id="ARBA00023117"/>
    </source>
</evidence>
<name>K0S8W9_THAOC</name>
<feature type="region of interest" description="Disordered" evidence="3">
    <location>
        <begin position="402"/>
        <end position="433"/>
    </location>
</feature>
<proteinExistence type="predicted"/>
<feature type="compositionally biased region" description="Low complexity" evidence="3">
    <location>
        <begin position="54"/>
        <end position="68"/>
    </location>
</feature>
<feature type="compositionally biased region" description="Low complexity" evidence="3">
    <location>
        <begin position="232"/>
        <end position="243"/>
    </location>
</feature>
<evidence type="ECO:0000313" key="5">
    <source>
        <dbReference type="EMBL" id="EJK61700.1"/>
    </source>
</evidence>
<dbReference type="Proteomes" id="UP000266841">
    <property type="component" value="Unassembled WGS sequence"/>
</dbReference>
<feature type="region of interest" description="Disordered" evidence="3">
    <location>
        <begin position="210"/>
        <end position="320"/>
    </location>
</feature>
<evidence type="ECO:0000313" key="6">
    <source>
        <dbReference type="Proteomes" id="UP000266841"/>
    </source>
</evidence>
<reference evidence="5 6" key="1">
    <citation type="journal article" date="2012" name="Genome Biol.">
        <title>Genome and low-iron response of an oceanic diatom adapted to chronic iron limitation.</title>
        <authorList>
            <person name="Lommer M."/>
            <person name="Specht M."/>
            <person name="Roy A.S."/>
            <person name="Kraemer L."/>
            <person name="Andreson R."/>
            <person name="Gutowska M.A."/>
            <person name="Wolf J."/>
            <person name="Bergner S.V."/>
            <person name="Schilhabel M.B."/>
            <person name="Klostermeier U.C."/>
            <person name="Beiko R.G."/>
            <person name="Rosenstiel P."/>
            <person name="Hippler M."/>
            <person name="Laroche J."/>
        </authorList>
    </citation>
    <scope>NUCLEOTIDE SEQUENCE [LARGE SCALE GENOMIC DNA]</scope>
    <source>
        <strain evidence="5 6">CCMP1005</strain>
    </source>
</reference>
<dbReference type="EMBL" id="AGNL01019617">
    <property type="protein sequence ID" value="EJK61700.1"/>
    <property type="molecule type" value="Genomic_DNA"/>
</dbReference>
<evidence type="ECO:0000256" key="2">
    <source>
        <dbReference type="PROSITE-ProRule" id="PRU00035"/>
    </source>
</evidence>
<dbReference type="InterPro" id="IPR036427">
    <property type="entry name" value="Bromodomain-like_sf"/>
</dbReference>
<sequence>MCRTTTARRSGARLVPAPSTGGASGPARRRRPDAADASGTRPWGPRRTSSGPPATRSTAGSRGRTASTRGGGSRDGLPDAERRAGDRPVDTFGIPDYLKIVRRPMDYGTITRNLINGQYAPQEAQEGPGSTNDGTAAPTTMSPLESVLLQVLSDVEQVHHNCSLYNRKGSNYGRAGEVHGRKWRAYLDRHLSGRLPPAVADALGRRRSALDDEARGRRTRPGSFSISLTAARQGSRSVRGSPRPGREGHREAVLEPDLGHERGEAAAQARVRVRGARRERPRGEGEDQGRRGPREPAVRLPVDAAGPSEEREVPSQVAGRERRRLVASAAAGTHVVSKIDAISGVRQVSFDSAVSAFDDWRSERSVSCLADLGEESQSEFVSNYLDGRKSINGIVWNRESLDSSLGVDGNGSGDGDGKVQGKEEGKGSRGQEE</sequence>
<evidence type="ECO:0000256" key="3">
    <source>
        <dbReference type="SAM" id="MobiDB-lite"/>
    </source>
</evidence>
<feature type="domain" description="Bromo" evidence="4">
    <location>
        <begin position="87"/>
        <end position="173"/>
    </location>
</feature>
<dbReference type="SUPFAM" id="SSF47370">
    <property type="entry name" value="Bromodomain"/>
    <property type="match status" value="1"/>
</dbReference>
<evidence type="ECO:0000259" key="4">
    <source>
        <dbReference type="PROSITE" id="PS50014"/>
    </source>
</evidence>
<dbReference type="AlphaFoldDB" id="K0S8W9"/>
<feature type="compositionally biased region" description="Basic and acidic residues" evidence="3">
    <location>
        <begin position="276"/>
        <end position="297"/>
    </location>
</feature>
<keyword evidence="1 2" id="KW-0103">Bromodomain</keyword>
<dbReference type="Gene3D" id="1.20.920.10">
    <property type="entry name" value="Bromodomain-like"/>
    <property type="match status" value="1"/>
</dbReference>
<dbReference type="PROSITE" id="PS50014">
    <property type="entry name" value="BROMODOMAIN_2"/>
    <property type="match status" value="1"/>
</dbReference>
<feature type="compositionally biased region" description="Basic and acidic residues" evidence="3">
    <location>
        <begin position="244"/>
        <end position="264"/>
    </location>
</feature>
<dbReference type="Pfam" id="PF00439">
    <property type="entry name" value="Bromodomain"/>
    <property type="match status" value="1"/>
</dbReference>
<keyword evidence="6" id="KW-1185">Reference proteome</keyword>
<dbReference type="OrthoDB" id="35285at2759"/>
<dbReference type="eggNOG" id="ENOG502TB1J">
    <property type="taxonomic scope" value="Eukaryota"/>
</dbReference>
<feature type="compositionally biased region" description="Basic and acidic residues" evidence="3">
    <location>
        <begin position="415"/>
        <end position="433"/>
    </location>
</feature>
<dbReference type="InterPro" id="IPR001487">
    <property type="entry name" value="Bromodomain"/>
</dbReference>
<gene>
    <name evidence="5" type="ORF">THAOC_17764</name>
</gene>
<comment type="caution">
    <text evidence="5">The sequence shown here is derived from an EMBL/GenBank/DDBJ whole genome shotgun (WGS) entry which is preliminary data.</text>
</comment>
<organism evidence="5 6">
    <name type="scientific">Thalassiosira oceanica</name>
    <name type="common">Marine diatom</name>
    <dbReference type="NCBI Taxonomy" id="159749"/>
    <lineage>
        <taxon>Eukaryota</taxon>
        <taxon>Sar</taxon>
        <taxon>Stramenopiles</taxon>
        <taxon>Ochrophyta</taxon>
        <taxon>Bacillariophyta</taxon>
        <taxon>Coscinodiscophyceae</taxon>
        <taxon>Thalassiosirophycidae</taxon>
        <taxon>Thalassiosirales</taxon>
        <taxon>Thalassiosiraceae</taxon>
        <taxon>Thalassiosira</taxon>
    </lineage>
</organism>
<accession>K0S8W9</accession>